<dbReference type="EMBL" id="LCHU01000001">
    <property type="protein sequence ID" value="KKT42333.1"/>
    <property type="molecule type" value="Genomic_DNA"/>
</dbReference>
<accession>A0A0G1H748</accession>
<gene>
    <name evidence="1" type="ORF">UW30_C0001G0058</name>
</gene>
<dbReference type="Proteomes" id="UP000034736">
    <property type="component" value="Unassembled WGS sequence"/>
</dbReference>
<reference evidence="1 2" key="1">
    <citation type="journal article" date="2015" name="Nature">
        <title>rRNA introns, odd ribosomes, and small enigmatic genomes across a large radiation of phyla.</title>
        <authorList>
            <person name="Brown C.T."/>
            <person name="Hug L.A."/>
            <person name="Thomas B.C."/>
            <person name="Sharon I."/>
            <person name="Castelle C.J."/>
            <person name="Singh A."/>
            <person name="Wilkins M.J."/>
            <person name="Williams K.H."/>
            <person name="Banfield J.F."/>
        </authorList>
    </citation>
    <scope>NUCLEOTIDE SEQUENCE [LARGE SCALE GENOMIC DNA]</scope>
</reference>
<organism evidence="1 2">
    <name type="scientific">Candidatus Giovannonibacteria bacterium GW2011_GWA2_44_13b</name>
    <dbReference type="NCBI Taxonomy" id="1618647"/>
    <lineage>
        <taxon>Bacteria</taxon>
        <taxon>Candidatus Giovannoniibacteriota</taxon>
    </lineage>
</organism>
<dbReference type="STRING" id="1618647.UW30_C0001G0058"/>
<sequence length="40" mass="4789">MNEYKTGNEQKELLEETLGKLPSVVREYIPDTNLEYYKRP</sequence>
<name>A0A0G1H748_9BACT</name>
<comment type="caution">
    <text evidence="1">The sequence shown here is derived from an EMBL/GenBank/DDBJ whole genome shotgun (WGS) entry which is preliminary data.</text>
</comment>
<evidence type="ECO:0000313" key="2">
    <source>
        <dbReference type="Proteomes" id="UP000034736"/>
    </source>
</evidence>
<proteinExistence type="predicted"/>
<protein>
    <submittedName>
        <fullName evidence="1">Uncharacterized protein</fullName>
    </submittedName>
</protein>
<dbReference type="AlphaFoldDB" id="A0A0G1H748"/>
<evidence type="ECO:0000313" key="1">
    <source>
        <dbReference type="EMBL" id="KKT42333.1"/>
    </source>
</evidence>